<comment type="similarity">
    <text evidence="2">Belongs to the isochorismate synthase family.</text>
</comment>
<dbReference type="InterPro" id="IPR005801">
    <property type="entry name" value="ADC_synthase"/>
</dbReference>
<evidence type="ECO:0000313" key="7">
    <source>
        <dbReference type="EMBL" id="MBB5109757.1"/>
    </source>
</evidence>
<gene>
    <name evidence="7" type="ORF">FHS40_008887</name>
</gene>
<protein>
    <recommendedName>
        <fullName evidence="3">isochorismate synthase</fullName>
        <ecNumber evidence="3">5.4.4.2</ecNumber>
    </recommendedName>
    <alternativeName>
        <fullName evidence="5">Isochorismate mutase</fullName>
    </alternativeName>
</protein>
<comment type="caution">
    <text evidence="7">The sequence shown here is derived from an EMBL/GenBank/DDBJ whole genome shotgun (WGS) entry which is preliminary data.</text>
</comment>
<proteinExistence type="inferred from homology"/>
<dbReference type="PANTHER" id="PTHR42839">
    <property type="entry name" value="ISOCHORISMATE SYNTHASE ENTC"/>
    <property type="match status" value="1"/>
</dbReference>
<name>A0A7W8B4G6_STRST</name>
<evidence type="ECO:0000313" key="8">
    <source>
        <dbReference type="Proteomes" id="UP000549009"/>
    </source>
</evidence>
<reference evidence="7 8" key="1">
    <citation type="submission" date="2020-08" db="EMBL/GenBank/DDBJ databases">
        <title>Genomic Encyclopedia of Type Strains, Phase III (KMG-III): the genomes of soil and plant-associated and newly described type strains.</title>
        <authorList>
            <person name="Whitman W."/>
        </authorList>
    </citation>
    <scope>NUCLEOTIDE SEQUENCE [LARGE SCALE GENOMIC DNA]</scope>
    <source>
        <strain evidence="7 8">CECT 3146</strain>
    </source>
</reference>
<dbReference type="SUPFAM" id="SSF56322">
    <property type="entry name" value="ADC synthase"/>
    <property type="match status" value="1"/>
</dbReference>
<dbReference type="EC" id="5.4.4.2" evidence="3"/>
<evidence type="ECO:0000256" key="1">
    <source>
        <dbReference type="ARBA" id="ARBA00000799"/>
    </source>
</evidence>
<dbReference type="EMBL" id="JACHJD010000037">
    <property type="protein sequence ID" value="MBB5109757.1"/>
    <property type="molecule type" value="Genomic_DNA"/>
</dbReference>
<sequence length="478" mass="51607">MIPTPEAFVDACRRGRRAADRCGHRILVSWSVPLPSCGPRLFNDLLGAVEGQQRVFVWVSRWSGRSLLACGSAVDFGSEGEHRIQNIDRLWGRCLRSELLGDQTSQPTGLTLVGGFAYGDGRRKPGGFPAGLMWVPTVQVSWSGPAAPVLTLNAIAEPGGDVVLQAWQQIKHTLRLLNNTESIVHLTHAADASPAFREVPTSQAWQRLVGRALNQIKSGTFSKVVLARQVIFSVRGALHVAVPLRRLIARQLNSTVFGVGLRGQWFVGASPECLIRIDGNQVYTHGLAGSAPRGTDTLQDDQLAASLLADTKNAQEHAVVAEFVEQVLRDVCVNVAVGTDERVLKLPDIQHLQTFVRGTLPSEEVPGLLALAQRLHPTPAVCGFPRAPAQQWLARHEPFDRGWYAGPVGWTEADGTGEMAVAIRSALLNSASATAYAGCGIVSDSHEAEEYRESCLKLRPMLQALGVDTGQASLKGTL</sequence>
<accession>A0A7W8B4G6</accession>
<keyword evidence="4" id="KW-0413">Isomerase</keyword>
<evidence type="ECO:0000256" key="5">
    <source>
        <dbReference type="ARBA" id="ARBA00041564"/>
    </source>
</evidence>
<dbReference type="AlphaFoldDB" id="A0A7W8B4G6"/>
<evidence type="ECO:0000259" key="6">
    <source>
        <dbReference type="Pfam" id="PF00425"/>
    </source>
</evidence>
<evidence type="ECO:0000256" key="2">
    <source>
        <dbReference type="ARBA" id="ARBA00005297"/>
    </source>
</evidence>
<dbReference type="Proteomes" id="UP000549009">
    <property type="component" value="Unassembled WGS sequence"/>
</dbReference>
<dbReference type="GO" id="GO:0008909">
    <property type="term" value="F:isochorismate synthase activity"/>
    <property type="evidence" value="ECO:0007669"/>
    <property type="project" value="UniProtKB-EC"/>
</dbReference>
<keyword evidence="8" id="KW-1185">Reference proteome</keyword>
<dbReference type="InterPro" id="IPR015890">
    <property type="entry name" value="Chorismate_C"/>
</dbReference>
<dbReference type="PANTHER" id="PTHR42839:SF2">
    <property type="entry name" value="ISOCHORISMATE SYNTHASE ENTC"/>
    <property type="match status" value="1"/>
</dbReference>
<evidence type="ECO:0000256" key="3">
    <source>
        <dbReference type="ARBA" id="ARBA00012824"/>
    </source>
</evidence>
<dbReference type="InterPro" id="IPR004561">
    <property type="entry name" value="IsoChor_synthase"/>
</dbReference>
<dbReference type="NCBIfam" id="TIGR00543">
    <property type="entry name" value="isochor_syn"/>
    <property type="match status" value="1"/>
</dbReference>
<dbReference type="RefSeq" id="WP_184926763.1">
    <property type="nucleotide sequence ID" value="NZ_BMSQ01000043.1"/>
</dbReference>
<dbReference type="Gene3D" id="3.60.120.10">
    <property type="entry name" value="Anthranilate synthase"/>
    <property type="match status" value="1"/>
</dbReference>
<comment type="catalytic activity">
    <reaction evidence="1">
        <text>chorismate = isochorismate</text>
        <dbReference type="Rhea" id="RHEA:18985"/>
        <dbReference type="ChEBI" id="CHEBI:29748"/>
        <dbReference type="ChEBI" id="CHEBI:29780"/>
        <dbReference type="EC" id="5.4.4.2"/>
    </reaction>
</comment>
<evidence type="ECO:0000256" key="4">
    <source>
        <dbReference type="ARBA" id="ARBA00023235"/>
    </source>
</evidence>
<feature type="domain" description="Chorismate-utilising enzyme C-terminal" evidence="6">
    <location>
        <begin position="202"/>
        <end position="457"/>
    </location>
</feature>
<organism evidence="7 8">
    <name type="scientific">Streptomyces spectabilis</name>
    <dbReference type="NCBI Taxonomy" id="68270"/>
    <lineage>
        <taxon>Bacteria</taxon>
        <taxon>Bacillati</taxon>
        <taxon>Actinomycetota</taxon>
        <taxon>Actinomycetes</taxon>
        <taxon>Kitasatosporales</taxon>
        <taxon>Streptomycetaceae</taxon>
        <taxon>Streptomyces</taxon>
    </lineage>
</organism>
<dbReference type="Pfam" id="PF00425">
    <property type="entry name" value="Chorismate_bind"/>
    <property type="match status" value="1"/>
</dbReference>